<feature type="compositionally biased region" description="Basic and acidic residues" evidence="1">
    <location>
        <begin position="16"/>
        <end position="25"/>
    </location>
</feature>
<dbReference type="Proteomes" id="UP001205998">
    <property type="component" value="Unassembled WGS sequence"/>
</dbReference>
<keyword evidence="3" id="KW-1185">Reference proteome</keyword>
<protein>
    <submittedName>
        <fullName evidence="2">Autophagy-related protein 16-2</fullName>
    </submittedName>
</protein>
<name>A0AAD5B659_SILAS</name>
<feature type="region of interest" description="Disordered" evidence="1">
    <location>
        <begin position="1"/>
        <end position="25"/>
    </location>
</feature>
<accession>A0AAD5B659</accession>
<dbReference type="EMBL" id="MU538397">
    <property type="protein sequence ID" value="KAI5629093.1"/>
    <property type="molecule type" value="Genomic_DNA"/>
</dbReference>
<dbReference type="AlphaFoldDB" id="A0AAD5B659"/>
<evidence type="ECO:0000313" key="2">
    <source>
        <dbReference type="EMBL" id="KAI5629093.1"/>
    </source>
</evidence>
<evidence type="ECO:0000313" key="3">
    <source>
        <dbReference type="Proteomes" id="UP001205998"/>
    </source>
</evidence>
<evidence type="ECO:0000256" key="1">
    <source>
        <dbReference type="SAM" id="MobiDB-lite"/>
    </source>
</evidence>
<proteinExistence type="predicted"/>
<organism evidence="2 3">
    <name type="scientific">Silurus asotus</name>
    <name type="common">Amur catfish</name>
    <name type="synonym">Parasilurus asotus</name>
    <dbReference type="NCBI Taxonomy" id="30991"/>
    <lineage>
        <taxon>Eukaryota</taxon>
        <taxon>Metazoa</taxon>
        <taxon>Chordata</taxon>
        <taxon>Craniata</taxon>
        <taxon>Vertebrata</taxon>
        <taxon>Euteleostomi</taxon>
        <taxon>Actinopterygii</taxon>
        <taxon>Neopterygii</taxon>
        <taxon>Teleostei</taxon>
        <taxon>Ostariophysi</taxon>
        <taxon>Siluriformes</taxon>
        <taxon>Siluridae</taxon>
        <taxon>Silurus</taxon>
    </lineage>
</organism>
<sequence>MATTEHTKPGRQFRKTSPDSKHSEPWKRHIILQLKHRDKAQKIAFQDVIRSYVNLLERCAQSAVITQGLLSSPRY</sequence>
<reference evidence="2" key="1">
    <citation type="submission" date="2018-07" db="EMBL/GenBank/DDBJ databases">
        <title>Comparative genomics of catfishes provides insights into carnivory and benthic adaptation.</title>
        <authorList>
            <person name="Zhang Y."/>
            <person name="Wang D."/>
            <person name="Peng Z."/>
            <person name="Zheng S."/>
            <person name="Shao F."/>
            <person name="Tao W."/>
        </authorList>
    </citation>
    <scope>NUCLEOTIDE SEQUENCE</scope>
    <source>
        <strain evidence="2">Chongqing</strain>
    </source>
</reference>
<gene>
    <name evidence="2" type="ORF">C0J50_12723</name>
</gene>
<comment type="caution">
    <text evidence="2">The sequence shown here is derived from an EMBL/GenBank/DDBJ whole genome shotgun (WGS) entry which is preliminary data.</text>
</comment>